<dbReference type="SMART" id="SM00530">
    <property type="entry name" value="HTH_XRE"/>
    <property type="match status" value="4"/>
</dbReference>
<keyword evidence="3" id="KW-1185">Reference proteome</keyword>
<feature type="domain" description="HTH cro/C1-type" evidence="1">
    <location>
        <begin position="239"/>
        <end position="293"/>
    </location>
</feature>
<dbReference type="Gene3D" id="1.10.260.40">
    <property type="entry name" value="lambda repressor-like DNA-binding domains"/>
    <property type="match status" value="4"/>
</dbReference>
<proteinExistence type="predicted"/>
<dbReference type="InterPro" id="IPR052345">
    <property type="entry name" value="Rad_response_metalloprotease"/>
</dbReference>
<dbReference type="PANTHER" id="PTHR43236:SF2">
    <property type="entry name" value="BLL0069 PROTEIN"/>
    <property type="match status" value="1"/>
</dbReference>
<dbReference type="InterPro" id="IPR010982">
    <property type="entry name" value="Lambda_DNA-bd_dom_sf"/>
</dbReference>
<dbReference type="EMBL" id="JBHSNS010000004">
    <property type="protein sequence ID" value="MFC5729470.1"/>
    <property type="molecule type" value="Genomic_DNA"/>
</dbReference>
<gene>
    <name evidence="2" type="ORF">ACFPQB_11125</name>
</gene>
<dbReference type="InterPro" id="IPR001387">
    <property type="entry name" value="Cro/C1-type_HTH"/>
</dbReference>
<reference evidence="3" key="1">
    <citation type="journal article" date="2019" name="Int. J. Syst. Evol. Microbiol.">
        <title>The Global Catalogue of Microorganisms (GCM) 10K type strain sequencing project: providing services to taxonomists for standard genome sequencing and annotation.</title>
        <authorList>
            <consortium name="The Broad Institute Genomics Platform"/>
            <consortium name="The Broad Institute Genome Sequencing Center for Infectious Disease"/>
            <person name="Wu L."/>
            <person name="Ma J."/>
        </authorList>
    </citation>
    <scope>NUCLEOTIDE SEQUENCE [LARGE SCALE GENOMIC DNA]</scope>
    <source>
        <strain evidence="3">YIM 94188</strain>
    </source>
</reference>
<dbReference type="PANTHER" id="PTHR43236">
    <property type="entry name" value="ANTITOXIN HIGA1"/>
    <property type="match status" value="1"/>
</dbReference>
<evidence type="ECO:0000313" key="3">
    <source>
        <dbReference type="Proteomes" id="UP001596072"/>
    </source>
</evidence>
<organism evidence="2 3">
    <name type="scientific">Nocardioides vastitatis</name>
    <dbReference type="NCBI Taxonomy" id="2568655"/>
    <lineage>
        <taxon>Bacteria</taxon>
        <taxon>Bacillati</taxon>
        <taxon>Actinomycetota</taxon>
        <taxon>Actinomycetes</taxon>
        <taxon>Propionibacteriales</taxon>
        <taxon>Nocardioidaceae</taxon>
        <taxon>Nocardioides</taxon>
    </lineage>
</organism>
<protein>
    <submittedName>
        <fullName evidence="2">Helix-turn-helix domain-containing protein</fullName>
    </submittedName>
</protein>
<evidence type="ECO:0000259" key="1">
    <source>
        <dbReference type="PROSITE" id="PS50943"/>
    </source>
</evidence>
<dbReference type="PROSITE" id="PS50943">
    <property type="entry name" value="HTH_CROC1"/>
    <property type="match status" value="4"/>
</dbReference>
<name>A0ABW0ZEM9_9ACTN</name>
<dbReference type="RefSeq" id="WP_378527068.1">
    <property type="nucleotide sequence ID" value="NZ_JBHSNS010000004.1"/>
</dbReference>
<accession>A0ABW0ZEM9</accession>
<feature type="domain" description="HTH cro/C1-type" evidence="1">
    <location>
        <begin position="159"/>
        <end position="213"/>
    </location>
</feature>
<dbReference type="Proteomes" id="UP001596072">
    <property type="component" value="Unassembled WGS sequence"/>
</dbReference>
<dbReference type="Pfam" id="PF01381">
    <property type="entry name" value="HTH_3"/>
    <property type="match status" value="1"/>
</dbReference>
<dbReference type="SUPFAM" id="SSF47413">
    <property type="entry name" value="lambda repressor-like DNA-binding domains"/>
    <property type="match status" value="4"/>
</dbReference>
<comment type="caution">
    <text evidence="2">The sequence shown here is derived from an EMBL/GenBank/DDBJ whole genome shotgun (WGS) entry which is preliminary data.</text>
</comment>
<feature type="domain" description="HTH cro/C1-type" evidence="1">
    <location>
        <begin position="84"/>
        <end position="138"/>
    </location>
</feature>
<dbReference type="Pfam" id="PF13560">
    <property type="entry name" value="HTH_31"/>
    <property type="match status" value="3"/>
</dbReference>
<sequence>MTALLRSERARRGLRPTDLAEAIGVHPMSILRWERRERLPGPAHIHALARVLEIEPARVAGFFDDVRAAAPAEPGPAGHRGQGVRALRWRAEVSASAIAAALAVPVSTVYNWEAGRARVPDGHIAALADALGLTPAALVEHLRRPAVAVQRPGAPPSPLRQLRHRSRLSQARAAAAAGVDRHALGAWERGKAVPPLVAVRRLARTYGVPVATVARAAGVEPPHLLDRGRWRSGDLPAVLRTLRQWAGITQPELAARCSCSTAAVRSWEAGRVAPSARMLARLEQAFGLPEGALDAAR</sequence>
<feature type="domain" description="HTH cro/C1-type" evidence="1">
    <location>
        <begin position="5"/>
        <end position="59"/>
    </location>
</feature>
<dbReference type="CDD" id="cd00093">
    <property type="entry name" value="HTH_XRE"/>
    <property type="match status" value="4"/>
</dbReference>
<evidence type="ECO:0000313" key="2">
    <source>
        <dbReference type="EMBL" id="MFC5729470.1"/>
    </source>
</evidence>